<dbReference type="Pfam" id="PF00482">
    <property type="entry name" value="T2SSF"/>
    <property type="match status" value="1"/>
</dbReference>
<keyword evidence="5 6" id="KW-0472">Membrane</keyword>
<evidence type="ECO:0000256" key="4">
    <source>
        <dbReference type="ARBA" id="ARBA00022989"/>
    </source>
</evidence>
<keyword evidence="3 6" id="KW-0812">Transmembrane</keyword>
<accession>A0A128F1L5</accession>
<dbReference type="GO" id="GO:0005886">
    <property type="term" value="C:plasma membrane"/>
    <property type="evidence" value="ECO:0007669"/>
    <property type="project" value="UniProtKB-SubCell"/>
</dbReference>
<organism evidence="8 9">
    <name type="scientific">Grimontia marina</name>
    <dbReference type="NCBI Taxonomy" id="646534"/>
    <lineage>
        <taxon>Bacteria</taxon>
        <taxon>Pseudomonadati</taxon>
        <taxon>Pseudomonadota</taxon>
        <taxon>Gammaproteobacteria</taxon>
        <taxon>Vibrionales</taxon>
        <taxon>Vibrionaceae</taxon>
        <taxon>Grimontia</taxon>
    </lineage>
</organism>
<dbReference type="InterPro" id="IPR018076">
    <property type="entry name" value="T2SS_GspF_dom"/>
</dbReference>
<feature type="transmembrane region" description="Helical" evidence="6">
    <location>
        <begin position="103"/>
        <end position="123"/>
    </location>
</feature>
<evidence type="ECO:0000256" key="3">
    <source>
        <dbReference type="ARBA" id="ARBA00022692"/>
    </source>
</evidence>
<dbReference type="Proteomes" id="UP000073601">
    <property type="component" value="Unassembled WGS sequence"/>
</dbReference>
<evidence type="ECO:0000256" key="2">
    <source>
        <dbReference type="ARBA" id="ARBA00022475"/>
    </source>
</evidence>
<name>A0A128F1L5_9GAMM</name>
<evidence type="ECO:0000313" key="9">
    <source>
        <dbReference type="Proteomes" id="UP000073601"/>
    </source>
</evidence>
<evidence type="ECO:0000256" key="1">
    <source>
        <dbReference type="ARBA" id="ARBA00004651"/>
    </source>
</evidence>
<reference evidence="9" key="1">
    <citation type="submission" date="2016-02" db="EMBL/GenBank/DDBJ databases">
        <authorList>
            <person name="Rodrigo-Torres Lidia"/>
            <person name="Arahal R.David."/>
        </authorList>
    </citation>
    <scope>NUCLEOTIDE SEQUENCE [LARGE SCALE GENOMIC DNA]</scope>
    <source>
        <strain evidence="9">CECT 8713</strain>
    </source>
</reference>
<evidence type="ECO:0000256" key="5">
    <source>
        <dbReference type="ARBA" id="ARBA00023136"/>
    </source>
</evidence>
<dbReference type="RefSeq" id="WP_062707476.1">
    <property type="nucleotide sequence ID" value="NZ_CAWRCI010000011.1"/>
</dbReference>
<dbReference type="PANTHER" id="PTHR35007:SF2">
    <property type="entry name" value="PILUS ASSEMBLE PROTEIN"/>
    <property type="match status" value="1"/>
</dbReference>
<keyword evidence="4 6" id="KW-1133">Transmembrane helix</keyword>
<dbReference type="OrthoDB" id="5611741at2"/>
<comment type="subcellular location">
    <subcellularLocation>
        <location evidence="1">Cell membrane</location>
        <topology evidence="1">Multi-pass membrane protein</topology>
    </subcellularLocation>
</comment>
<evidence type="ECO:0000256" key="6">
    <source>
        <dbReference type="SAM" id="Phobius"/>
    </source>
</evidence>
<feature type="transmembrane region" description="Helical" evidence="6">
    <location>
        <begin position="285"/>
        <end position="304"/>
    </location>
</feature>
<dbReference type="PANTHER" id="PTHR35007">
    <property type="entry name" value="INTEGRAL MEMBRANE PROTEIN-RELATED"/>
    <property type="match status" value="1"/>
</dbReference>
<dbReference type="AlphaFoldDB" id="A0A128F1L5"/>
<protein>
    <submittedName>
        <fullName evidence="8">Bacterial type II secretion system protein F domain protein</fullName>
    </submittedName>
</protein>
<dbReference type="EMBL" id="FIZY01000011">
    <property type="protein sequence ID" value="CZF80688.1"/>
    <property type="molecule type" value="Genomic_DNA"/>
</dbReference>
<evidence type="ECO:0000313" key="8">
    <source>
        <dbReference type="EMBL" id="CZF80688.1"/>
    </source>
</evidence>
<sequence length="308" mass="34893">MIANAIYCLLLAFGLYLLHKQTRLKSRRETLLRDNNQLPETQFLENRAVDMDALTQTTYPQRVKRAFDNVLADIGQFAFLKIIVFYAVVSMLGVYVLGTLFHFTMLTSLVITIPLSTALGLTYLNNRAQKAFEDSFPDALNMIASSVSAGESLLHAIVFVGGNLDTIVGKEFKRMGERLNMGESTDAVFRKACLRFPTPSFQFFVIAMRVNVNRGGQLREVISRLNRVLFDARSIEMKKRAMTAEARMSAYIVCAIPFIFLFFIMRILSPENYDFVMNHEDGRPLLYYTLISEAIGMAIITGLMRSVK</sequence>
<keyword evidence="9" id="KW-1185">Reference proteome</keyword>
<evidence type="ECO:0000259" key="7">
    <source>
        <dbReference type="Pfam" id="PF00482"/>
    </source>
</evidence>
<feature type="transmembrane region" description="Helical" evidence="6">
    <location>
        <begin position="74"/>
        <end position="96"/>
    </location>
</feature>
<gene>
    <name evidence="8" type="ORF">GMA8713_01554</name>
</gene>
<feature type="transmembrane region" description="Helical" evidence="6">
    <location>
        <begin position="248"/>
        <end position="265"/>
    </location>
</feature>
<keyword evidence="2" id="KW-1003">Cell membrane</keyword>
<proteinExistence type="predicted"/>
<feature type="domain" description="Type II secretion system protein GspF" evidence="7">
    <location>
        <begin position="140"/>
        <end position="265"/>
    </location>
</feature>